<organism evidence="1">
    <name type="scientific">Arundo donax</name>
    <name type="common">Giant reed</name>
    <name type="synonym">Donax arundinaceus</name>
    <dbReference type="NCBI Taxonomy" id="35708"/>
    <lineage>
        <taxon>Eukaryota</taxon>
        <taxon>Viridiplantae</taxon>
        <taxon>Streptophyta</taxon>
        <taxon>Embryophyta</taxon>
        <taxon>Tracheophyta</taxon>
        <taxon>Spermatophyta</taxon>
        <taxon>Magnoliopsida</taxon>
        <taxon>Liliopsida</taxon>
        <taxon>Poales</taxon>
        <taxon>Poaceae</taxon>
        <taxon>PACMAD clade</taxon>
        <taxon>Arundinoideae</taxon>
        <taxon>Arundineae</taxon>
        <taxon>Arundo</taxon>
    </lineage>
</organism>
<dbReference type="EMBL" id="GBRH01195957">
    <property type="protein sequence ID" value="JAE01939.1"/>
    <property type="molecule type" value="Transcribed_RNA"/>
</dbReference>
<reference evidence="1" key="2">
    <citation type="journal article" date="2015" name="Data Brief">
        <title>Shoot transcriptome of the giant reed, Arundo donax.</title>
        <authorList>
            <person name="Barrero R.A."/>
            <person name="Guerrero F.D."/>
            <person name="Moolhuijzen P."/>
            <person name="Goolsby J.A."/>
            <person name="Tidwell J."/>
            <person name="Bellgard S.E."/>
            <person name="Bellgard M.I."/>
        </authorList>
    </citation>
    <scope>NUCLEOTIDE SEQUENCE</scope>
    <source>
        <tissue evidence="1">Shoot tissue taken approximately 20 cm above the soil surface</tissue>
    </source>
</reference>
<evidence type="ECO:0000313" key="1">
    <source>
        <dbReference type="EMBL" id="JAE01939.1"/>
    </source>
</evidence>
<accession>A0A0A9ESE5</accession>
<protein>
    <submittedName>
        <fullName evidence="1">Uncharacterized protein</fullName>
    </submittedName>
</protein>
<sequence>MLASYCQQKVILLEGISHGICLISGILPLPNVDATRCAEICNCLCYIVESLLADQVVKRIFITW</sequence>
<reference evidence="1" key="1">
    <citation type="submission" date="2014-09" db="EMBL/GenBank/DDBJ databases">
        <authorList>
            <person name="Magalhaes I.L.F."/>
            <person name="Oliveira U."/>
            <person name="Santos F.R."/>
            <person name="Vidigal T.H.D.A."/>
            <person name="Brescovit A.D."/>
            <person name="Santos A.J."/>
        </authorList>
    </citation>
    <scope>NUCLEOTIDE SEQUENCE</scope>
    <source>
        <tissue evidence="1">Shoot tissue taken approximately 20 cm above the soil surface</tissue>
    </source>
</reference>
<proteinExistence type="predicted"/>
<name>A0A0A9ESE5_ARUDO</name>
<dbReference type="AlphaFoldDB" id="A0A0A9ESE5"/>